<evidence type="ECO:0000313" key="3">
    <source>
        <dbReference type="Proteomes" id="UP000117241"/>
    </source>
</evidence>
<accession>Q0N8D2</accession>
<gene>
    <name evidence="2" type="ORF">VARV_SUM70_222_185</name>
    <name evidence="1" type="ORF">VARV_SUM70_228_185</name>
</gene>
<dbReference type="Proteomes" id="UP000117241">
    <property type="component" value="Segment"/>
</dbReference>
<dbReference type="Proteomes" id="UP000122860">
    <property type="component" value="Segment"/>
</dbReference>
<evidence type="ECO:0000313" key="2">
    <source>
        <dbReference type="EMBL" id="ABG45576.1"/>
    </source>
</evidence>
<dbReference type="EMBL" id="DQ441442">
    <property type="protein sequence ID" value="ABF28167.1"/>
    <property type="molecule type" value="Genomic_DNA"/>
</dbReference>
<organismHost>
    <name type="scientific">Homo sapiens</name>
    <name type="common">Human</name>
    <dbReference type="NCBI Taxonomy" id="9606"/>
</organismHost>
<organism evidence="1 4">
    <name type="scientific">Variola virus</name>
    <dbReference type="NCBI Taxonomy" id="10255"/>
    <lineage>
        <taxon>Viruses</taxon>
        <taxon>Varidnaviria</taxon>
        <taxon>Bamfordvirae</taxon>
        <taxon>Nucleocytoviricota</taxon>
        <taxon>Pokkesviricetes</taxon>
        <taxon>Chitovirales</taxon>
        <taxon>Poxviridae</taxon>
        <taxon>Chordopoxvirinae</taxon>
        <taxon>Orthopoxvirus</taxon>
        <taxon>Orthopoxvirus variola</taxon>
    </lineage>
</organism>
<protein>
    <submittedName>
        <fullName evidence="1">Uncharacterized protein</fullName>
    </submittedName>
</protein>
<proteinExistence type="predicted"/>
<evidence type="ECO:0000313" key="4">
    <source>
        <dbReference type="Proteomes" id="UP000122860"/>
    </source>
</evidence>
<sequence length="61" mass="7046">MTGNHFCLHKNQARLETIKMQGTTNNNDGSKRTSPIYDNVGNTKDSLTYVNINKVYMRYTF</sequence>
<reference evidence="3 4" key="1">
    <citation type="journal article" date="2006" name="Science">
        <title>Genome sequence diversity and clues to the evolution of variola (smallpox) virus.</title>
        <authorList>
            <person name="Esposito J.J."/>
            <person name="Sammons S.A."/>
            <person name="Frace A.M."/>
            <person name="Osborne J.D."/>
            <person name="Olsen-Rasmussen M."/>
            <person name="Zhang M."/>
            <person name="Govil D."/>
            <person name="Damon I.K."/>
            <person name="Kline R."/>
            <person name="Laker M."/>
            <person name="Li Y."/>
            <person name="Smith G.L."/>
            <person name="Meyer H."/>
            <person name="LeDuc J.W."/>
            <person name="Wohlhueter R.M."/>
        </authorList>
    </citation>
    <scope>NUCLEOTIDE SEQUENCE [LARGE SCALE GENOMIC DNA]</scope>
    <source>
        <strain evidence="2">Sumatra 1970 V70-222</strain>
        <strain evidence="1">Sumatra 1970 V70-228</strain>
    </source>
</reference>
<evidence type="ECO:0000313" key="1">
    <source>
        <dbReference type="EMBL" id="ABF28167.1"/>
    </source>
</evidence>
<dbReference type="EMBL" id="DQ437591">
    <property type="protein sequence ID" value="ABG45576.1"/>
    <property type="molecule type" value="Genomic_DNA"/>
</dbReference>
<name>Q0N8D2_VARV</name>